<dbReference type="AlphaFoldDB" id="A0A5C6V7E4"/>
<dbReference type="PANTHER" id="PTHR43547">
    <property type="entry name" value="TWO-COMPONENT HISTIDINE KINASE"/>
    <property type="match status" value="1"/>
</dbReference>
<dbReference type="FunFam" id="1.10.287.130:FF:000001">
    <property type="entry name" value="Two-component sensor histidine kinase"/>
    <property type="match status" value="1"/>
</dbReference>
<dbReference type="InterPro" id="IPR011006">
    <property type="entry name" value="CheY-like_superfamily"/>
</dbReference>
<evidence type="ECO:0000256" key="10">
    <source>
        <dbReference type="SAM" id="MobiDB-lite"/>
    </source>
</evidence>
<dbReference type="SMART" id="SM00388">
    <property type="entry name" value="HisKA"/>
    <property type="match status" value="1"/>
</dbReference>
<dbReference type="FunFam" id="3.30.565.10:FF:000006">
    <property type="entry name" value="Sensor histidine kinase WalK"/>
    <property type="match status" value="1"/>
</dbReference>
<dbReference type="GO" id="GO:0000155">
    <property type="term" value="F:phosphorelay sensor kinase activity"/>
    <property type="evidence" value="ECO:0007669"/>
    <property type="project" value="InterPro"/>
</dbReference>
<evidence type="ECO:0000313" key="13">
    <source>
        <dbReference type="EMBL" id="TXC80386.1"/>
    </source>
</evidence>
<dbReference type="EMBL" id="VOQS01000005">
    <property type="protein sequence ID" value="TXC80386.1"/>
    <property type="molecule type" value="Genomic_DNA"/>
</dbReference>
<dbReference type="CDD" id="cd17580">
    <property type="entry name" value="REC_2_DhkD-like"/>
    <property type="match status" value="1"/>
</dbReference>
<evidence type="ECO:0000256" key="3">
    <source>
        <dbReference type="ARBA" id="ARBA00012438"/>
    </source>
</evidence>
<dbReference type="InterPro" id="IPR029016">
    <property type="entry name" value="GAF-like_dom_sf"/>
</dbReference>
<evidence type="ECO:0000256" key="1">
    <source>
        <dbReference type="ARBA" id="ARBA00000085"/>
    </source>
</evidence>
<keyword evidence="8" id="KW-0472">Membrane</keyword>
<feature type="compositionally biased region" description="Basic and acidic residues" evidence="10">
    <location>
        <begin position="8"/>
        <end position="21"/>
    </location>
</feature>
<comment type="catalytic activity">
    <reaction evidence="1">
        <text>ATP + protein L-histidine = ADP + protein N-phospho-L-histidine.</text>
        <dbReference type="EC" id="2.7.13.3"/>
    </reaction>
</comment>
<dbReference type="Gene3D" id="3.40.50.2300">
    <property type="match status" value="1"/>
</dbReference>
<dbReference type="Pfam" id="PF00072">
    <property type="entry name" value="Response_reg"/>
    <property type="match status" value="1"/>
</dbReference>
<dbReference type="SUPFAM" id="SSF55781">
    <property type="entry name" value="GAF domain-like"/>
    <property type="match status" value="1"/>
</dbReference>
<proteinExistence type="predicted"/>
<dbReference type="GO" id="GO:0005886">
    <property type="term" value="C:plasma membrane"/>
    <property type="evidence" value="ECO:0007669"/>
    <property type="project" value="UniProtKB-SubCell"/>
</dbReference>
<evidence type="ECO:0000256" key="7">
    <source>
        <dbReference type="ARBA" id="ARBA00023012"/>
    </source>
</evidence>
<dbReference type="Pfam" id="PF01590">
    <property type="entry name" value="GAF"/>
    <property type="match status" value="1"/>
</dbReference>
<dbReference type="PANTHER" id="PTHR43547:SF2">
    <property type="entry name" value="HYBRID SIGNAL TRANSDUCTION HISTIDINE KINASE C"/>
    <property type="match status" value="1"/>
</dbReference>
<dbReference type="SUPFAM" id="SSF52172">
    <property type="entry name" value="CheY-like"/>
    <property type="match status" value="1"/>
</dbReference>
<protein>
    <recommendedName>
        <fullName evidence="3">histidine kinase</fullName>
        <ecNumber evidence="3">2.7.13.3</ecNumber>
    </recommendedName>
</protein>
<dbReference type="PROSITE" id="PS50109">
    <property type="entry name" value="HIS_KIN"/>
    <property type="match status" value="1"/>
</dbReference>
<evidence type="ECO:0000256" key="5">
    <source>
        <dbReference type="ARBA" id="ARBA00022679"/>
    </source>
</evidence>
<comment type="caution">
    <text evidence="13">The sequence shown here is derived from an EMBL/GenBank/DDBJ whole genome shotgun (WGS) entry which is preliminary data.</text>
</comment>
<evidence type="ECO:0000259" key="11">
    <source>
        <dbReference type="PROSITE" id="PS50109"/>
    </source>
</evidence>
<accession>A0A5C6V7E4</accession>
<evidence type="ECO:0000259" key="12">
    <source>
        <dbReference type="PROSITE" id="PS50110"/>
    </source>
</evidence>
<dbReference type="PROSITE" id="PS50110">
    <property type="entry name" value="RESPONSE_REGULATORY"/>
    <property type="match status" value="1"/>
</dbReference>
<dbReference type="Gene3D" id="3.30.450.40">
    <property type="match status" value="1"/>
</dbReference>
<dbReference type="SMART" id="SM00448">
    <property type="entry name" value="REC"/>
    <property type="match status" value="1"/>
</dbReference>
<evidence type="ECO:0000256" key="9">
    <source>
        <dbReference type="PROSITE-ProRule" id="PRU00169"/>
    </source>
</evidence>
<feature type="region of interest" description="Disordered" evidence="10">
    <location>
        <begin position="1"/>
        <end position="33"/>
    </location>
</feature>
<dbReference type="CDD" id="cd00082">
    <property type="entry name" value="HisKA"/>
    <property type="match status" value="1"/>
</dbReference>
<dbReference type="InterPro" id="IPR001789">
    <property type="entry name" value="Sig_transdc_resp-reg_receiver"/>
</dbReference>
<dbReference type="Gene3D" id="3.30.565.10">
    <property type="entry name" value="Histidine kinase-like ATPase, C-terminal domain"/>
    <property type="match status" value="1"/>
</dbReference>
<dbReference type="SUPFAM" id="SSF55874">
    <property type="entry name" value="ATPase domain of HSP90 chaperone/DNA topoisomerase II/histidine kinase"/>
    <property type="match status" value="1"/>
</dbReference>
<name>A0A5C6V7E4_9BURK</name>
<dbReference type="Pfam" id="PF00512">
    <property type="entry name" value="HisKA"/>
    <property type="match status" value="1"/>
</dbReference>
<dbReference type="InterPro" id="IPR036097">
    <property type="entry name" value="HisK_dim/P_sf"/>
</dbReference>
<dbReference type="SUPFAM" id="SSF47384">
    <property type="entry name" value="Homodimeric domain of signal transducing histidine kinase"/>
    <property type="match status" value="1"/>
</dbReference>
<dbReference type="InterPro" id="IPR036890">
    <property type="entry name" value="HATPase_C_sf"/>
</dbReference>
<comment type="subcellular location">
    <subcellularLocation>
        <location evidence="2">Cell inner membrane</location>
        <topology evidence="2">Multi-pass membrane protein</topology>
    </subcellularLocation>
</comment>
<dbReference type="InterPro" id="IPR003661">
    <property type="entry name" value="HisK_dim/P_dom"/>
</dbReference>
<dbReference type="InterPro" id="IPR003594">
    <property type="entry name" value="HATPase_dom"/>
</dbReference>
<feature type="modified residue" description="4-aspartylphosphate" evidence="9">
    <location>
        <position position="526"/>
    </location>
</feature>
<dbReference type="Pfam" id="PF02518">
    <property type="entry name" value="HATPase_c"/>
    <property type="match status" value="1"/>
</dbReference>
<feature type="domain" description="Response regulatory" evidence="12">
    <location>
        <begin position="477"/>
        <end position="593"/>
    </location>
</feature>
<evidence type="ECO:0000256" key="4">
    <source>
        <dbReference type="ARBA" id="ARBA00022553"/>
    </source>
</evidence>
<dbReference type="PRINTS" id="PR00344">
    <property type="entry name" value="BCTRLSENSOR"/>
</dbReference>
<dbReference type="InterPro" id="IPR005467">
    <property type="entry name" value="His_kinase_dom"/>
</dbReference>
<evidence type="ECO:0000256" key="2">
    <source>
        <dbReference type="ARBA" id="ARBA00004429"/>
    </source>
</evidence>
<keyword evidence="6" id="KW-0418">Kinase</keyword>
<evidence type="ECO:0000256" key="6">
    <source>
        <dbReference type="ARBA" id="ARBA00022777"/>
    </source>
</evidence>
<evidence type="ECO:0000256" key="8">
    <source>
        <dbReference type="ARBA" id="ARBA00023136"/>
    </source>
</evidence>
<dbReference type="Gene3D" id="1.10.287.130">
    <property type="match status" value="1"/>
</dbReference>
<dbReference type="SMART" id="SM00387">
    <property type="entry name" value="HATPase_c"/>
    <property type="match status" value="1"/>
</dbReference>
<feature type="domain" description="Histidine kinase" evidence="11">
    <location>
        <begin position="241"/>
        <end position="456"/>
    </location>
</feature>
<keyword evidence="4 9" id="KW-0597">Phosphoprotein</keyword>
<keyword evidence="7" id="KW-0902">Two-component regulatory system</keyword>
<keyword evidence="5" id="KW-0808">Transferase</keyword>
<dbReference type="SMART" id="SM00065">
    <property type="entry name" value="GAF"/>
    <property type="match status" value="1"/>
</dbReference>
<dbReference type="InterPro" id="IPR003018">
    <property type="entry name" value="GAF"/>
</dbReference>
<dbReference type="Proteomes" id="UP000321776">
    <property type="component" value="Unassembled WGS sequence"/>
</dbReference>
<sequence>MSAAHCPDSQRRNDMSKRDAKPLVNQPLDSADDTASPASLIALLNEDLADSRALHDLSLHMLVEHEPSALYGRIVKASMQLLHSDFASLQMVSSDADGQQKLELIAHCGFTLAAAEHWRNVYIDSTTSCGFAMASGQRVIVSDVDTRPEFAGTVDLEVYHETGIRAVQTTPLHSREGALIGMLSTHWAHAYEPNERQLRLLDILAREAASLIERARAETLLRESEARLQHMDRMKDQFLATLAHELRNPLAPIRNGLQILRLNQMPPGTNRVFEMLDRQLDHMVRLVDDLMEVARINNGAIQLHRRRTELSAVLQAGVELSRSAVEKAGHTLTVDAAPCPIYVNGDEVRLAQVFSNLINNAAKYTPPGGGIAVSVTLQNDRATIRVKDSGIGFSTDEQSLLFTLFGRLQPQTQGDGLGIGLALAKKLVELHGGTISASSDGRDKGSCFAVSLPVDEAGDQAEPIVPAQELAKFDGQRVLVVDDNRDAADSLGELLRVLGCESKVFYDGTRALEALDHFAPTLAFIDLGMPGMDGYQFAQQIRTRGGSTNVRLIALTGWSQPEDRARSGSAGFDQHLIKPVSLVQLTDVLAGGRHFDADAASADA</sequence>
<gene>
    <name evidence="13" type="ORF">FRZ40_39575</name>
</gene>
<dbReference type="EC" id="2.7.13.3" evidence="3"/>
<evidence type="ECO:0000313" key="14">
    <source>
        <dbReference type="Proteomes" id="UP000321776"/>
    </source>
</evidence>
<reference evidence="13 14" key="1">
    <citation type="journal article" date="2018" name="Int. J. Syst. Evol. Microbiol.">
        <title>Paraburkholderia azotifigens sp. nov., a nitrogen-fixing bacterium isolated from paddy soil.</title>
        <authorList>
            <person name="Choi G.M."/>
            <person name="Im W.T."/>
        </authorList>
    </citation>
    <scope>NUCLEOTIDE SEQUENCE [LARGE SCALE GENOMIC DNA]</scope>
    <source>
        <strain evidence="13 14">NF 2-5-3</strain>
    </source>
</reference>
<dbReference type="InterPro" id="IPR004358">
    <property type="entry name" value="Sig_transdc_His_kin-like_C"/>
</dbReference>
<organism evidence="13 14">
    <name type="scientific">Paraburkholderia azotifigens</name>
    <dbReference type="NCBI Taxonomy" id="2057004"/>
    <lineage>
        <taxon>Bacteria</taxon>
        <taxon>Pseudomonadati</taxon>
        <taxon>Pseudomonadota</taxon>
        <taxon>Betaproteobacteria</taxon>
        <taxon>Burkholderiales</taxon>
        <taxon>Burkholderiaceae</taxon>
        <taxon>Paraburkholderia</taxon>
    </lineage>
</organism>